<gene>
    <name evidence="2" type="ORF">ACFPIK_09880</name>
</gene>
<sequence>MNSIKTQWKEKWVNQPSLMLITVVIWSIFIGLCIQAGALLFTAVYSFFNPVVAENLYEGLNLSALRKQNLWYYGGVLSIVLFIAGQKAYLFFLMIRVFLKINLVNPFSREISNLISRISYVAFQIGVAIILASGVFKGMGKRGYDLDGVPQLVGNGFEFLLMAALLIAIGMVFKRGVEIQDENELTV</sequence>
<organism evidence="2 3">
    <name type="scientific">Algoriphagus aquatilis</name>
    <dbReference type="NCBI Taxonomy" id="490186"/>
    <lineage>
        <taxon>Bacteria</taxon>
        <taxon>Pseudomonadati</taxon>
        <taxon>Bacteroidota</taxon>
        <taxon>Cytophagia</taxon>
        <taxon>Cytophagales</taxon>
        <taxon>Cyclobacteriaceae</taxon>
        <taxon>Algoriphagus</taxon>
    </lineage>
</organism>
<dbReference type="EMBL" id="JBHSKS010000006">
    <property type="protein sequence ID" value="MFC5192076.1"/>
    <property type="molecule type" value="Genomic_DNA"/>
</dbReference>
<dbReference type="Pfam" id="PF11188">
    <property type="entry name" value="DUF2975"/>
    <property type="match status" value="1"/>
</dbReference>
<name>A0ABW0BWZ7_9BACT</name>
<proteinExistence type="predicted"/>
<evidence type="ECO:0000313" key="3">
    <source>
        <dbReference type="Proteomes" id="UP001596163"/>
    </source>
</evidence>
<feature type="transmembrane region" description="Helical" evidence="1">
    <location>
        <begin position="20"/>
        <end position="48"/>
    </location>
</feature>
<feature type="transmembrane region" description="Helical" evidence="1">
    <location>
        <begin position="70"/>
        <end position="93"/>
    </location>
</feature>
<accession>A0ABW0BWZ7</accession>
<keyword evidence="1" id="KW-0472">Membrane</keyword>
<dbReference type="RefSeq" id="WP_377914734.1">
    <property type="nucleotide sequence ID" value="NZ_JBHSKS010000006.1"/>
</dbReference>
<evidence type="ECO:0000256" key="1">
    <source>
        <dbReference type="SAM" id="Phobius"/>
    </source>
</evidence>
<comment type="caution">
    <text evidence="2">The sequence shown here is derived from an EMBL/GenBank/DDBJ whole genome shotgun (WGS) entry which is preliminary data.</text>
</comment>
<evidence type="ECO:0000313" key="2">
    <source>
        <dbReference type="EMBL" id="MFC5192076.1"/>
    </source>
</evidence>
<dbReference type="Proteomes" id="UP001596163">
    <property type="component" value="Unassembled WGS sequence"/>
</dbReference>
<feature type="transmembrane region" description="Helical" evidence="1">
    <location>
        <begin position="156"/>
        <end position="173"/>
    </location>
</feature>
<feature type="transmembrane region" description="Helical" evidence="1">
    <location>
        <begin position="114"/>
        <end position="136"/>
    </location>
</feature>
<keyword evidence="3" id="KW-1185">Reference proteome</keyword>
<reference evidence="3" key="1">
    <citation type="journal article" date="2019" name="Int. J. Syst. Evol. Microbiol.">
        <title>The Global Catalogue of Microorganisms (GCM) 10K type strain sequencing project: providing services to taxonomists for standard genome sequencing and annotation.</title>
        <authorList>
            <consortium name="The Broad Institute Genomics Platform"/>
            <consortium name="The Broad Institute Genome Sequencing Center for Infectious Disease"/>
            <person name="Wu L."/>
            <person name="Ma J."/>
        </authorList>
    </citation>
    <scope>NUCLEOTIDE SEQUENCE [LARGE SCALE GENOMIC DNA]</scope>
    <source>
        <strain evidence="3">CGMCC 1.7030</strain>
    </source>
</reference>
<keyword evidence="1" id="KW-1133">Transmembrane helix</keyword>
<dbReference type="InterPro" id="IPR021354">
    <property type="entry name" value="DUF2975"/>
</dbReference>
<keyword evidence="1" id="KW-0812">Transmembrane</keyword>
<protein>
    <submittedName>
        <fullName evidence="2">DUF2975 domain-containing protein</fullName>
    </submittedName>
</protein>